<protein>
    <submittedName>
        <fullName evidence="2">Putative type II restriction endonuclease</fullName>
    </submittedName>
</protein>
<sequence>MTVWEQYSDEQRETYIEFIQMYGALSKMFNQKSSITGAPYLDSKFQETIYARAFDSADVDIGNTPHDIMSIFGNQRIGIGIKTWLNSSVSYQKVMQLKRYKSEIDSLNKPGKEEELANKISEIKNSKMQLDYDRLGLDENKNIYHYITRDKGKVVFQETIYPKIDISNLNKFSLSKSSFVFSDGIKQYKYTFGDSQIWMQFGNKKDQTLLKEVEINMLDDPFEFLKVAFQNKGMLLKDQAGVLTIKKTVQTQTDDVYLPLYSYRSDKVEEKSGLNAFNGAPKNKKNNSPRPEAEVYIPVPKEFHKKYPHWFSNEIDTRYYNKKAIPFTLHLPDGTSYPARLTQEGFKSFETNPQSALGKWLLYKILKLKPWQKVTKEILDDKGFDSVRIWHEDPDDKTNVSIDFAQTGSFDKFIKNMSL</sequence>
<keyword evidence="2" id="KW-0540">Nuclease</keyword>
<evidence type="ECO:0000313" key="3">
    <source>
        <dbReference type="Proteomes" id="UP000018801"/>
    </source>
</evidence>
<dbReference type="InterPro" id="IPR027310">
    <property type="entry name" value="Profilin_CS"/>
</dbReference>
<feature type="domain" description="Restriction endonuclease type II NgoFVII C-terminal B3-like DNA-binding" evidence="1">
    <location>
        <begin position="264"/>
        <end position="388"/>
    </location>
</feature>
<evidence type="ECO:0000313" key="2">
    <source>
        <dbReference type="EMBL" id="AHB80352.1"/>
    </source>
</evidence>
<dbReference type="KEGG" id="vg:18500086"/>
<name>V5US45_9CAUD</name>
<dbReference type="InterPro" id="IPR048923">
    <property type="entry name" value="RE_NgoFVII_C"/>
</dbReference>
<evidence type="ECO:0000259" key="1">
    <source>
        <dbReference type="Pfam" id="PF20731"/>
    </source>
</evidence>
<organism evidence="2 3">
    <name type="scientific">Oenococcus phage phiS11</name>
    <dbReference type="NCBI Taxonomy" id="1432847"/>
    <lineage>
        <taxon>Viruses</taxon>
        <taxon>Duplodnaviria</taxon>
        <taxon>Heunggongvirae</taxon>
        <taxon>Uroviricota</taxon>
        <taxon>Caudoviricetes</taxon>
        <taxon>Sozzivirus</taxon>
        <taxon>Sozzivirus S11</taxon>
    </lineage>
</organism>
<keyword evidence="2" id="KW-0378">Hydrolase</keyword>
<dbReference type="Proteomes" id="UP000018801">
    <property type="component" value="Segment"/>
</dbReference>
<dbReference type="GO" id="GO:0004519">
    <property type="term" value="F:endonuclease activity"/>
    <property type="evidence" value="ECO:0007669"/>
    <property type="project" value="UniProtKB-KW"/>
</dbReference>
<dbReference type="GeneID" id="18500086"/>
<keyword evidence="3" id="KW-1185">Reference proteome</keyword>
<proteinExistence type="predicted"/>
<dbReference type="RefSeq" id="YP_009006593.1">
    <property type="nucleotide sequence ID" value="NC_023571.1"/>
</dbReference>
<dbReference type="Pfam" id="PF20731">
    <property type="entry name" value="RE_NgoFVII_C"/>
    <property type="match status" value="1"/>
</dbReference>
<reference evidence="2 3" key="1">
    <citation type="journal article" date="2013" name="Int. J. Food Microbiol.">
        <title>Expanding the diversity of oenococcal bacteriophages: insights into a novel group based on the integrase sequence.</title>
        <authorList>
            <person name="Jaomanjaka F."/>
            <person name="Ballestra P."/>
            <person name="Dols-Lafargue M."/>
            <person name="Le Marrec C."/>
        </authorList>
    </citation>
    <scope>NUCLEOTIDE SEQUENCE [LARGE SCALE GENOMIC DNA]</scope>
</reference>
<accession>V5US45</accession>
<dbReference type="PROSITE" id="PS00414">
    <property type="entry name" value="PROFILIN"/>
    <property type="match status" value="1"/>
</dbReference>
<keyword evidence="2" id="KW-0255">Endonuclease</keyword>
<dbReference type="GO" id="GO:0003779">
    <property type="term" value="F:actin binding"/>
    <property type="evidence" value="ECO:0007669"/>
    <property type="project" value="InterPro"/>
</dbReference>
<dbReference type="EMBL" id="KF183314">
    <property type="protein sequence ID" value="AHB80352.1"/>
    <property type="molecule type" value="Genomic_DNA"/>
</dbReference>
<dbReference type="REBASE" id="75821">
    <property type="entry name" value="OphS11ORFAP"/>
</dbReference>